<evidence type="ECO:0000256" key="10">
    <source>
        <dbReference type="ARBA" id="ARBA00023212"/>
    </source>
</evidence>
<evidence type="ECO:0000256" key="12">
    <source>
        <dbReference type="ARBA" id="ARBA00025131"/>
    </source>
</evidence>
<comment type="subcellular location">
    <subcellularLocation>
        <location evidence="1 13">Cytoplasm</location>
        <location evidence="1 13">Cytoskeleton</location>
        <location evidence="1 13">Spindle</location>
    </subcellularLocation>
    <subcellularLocation>
        <location evidence="13">Cytoplasm</location>
        <location evidence="13">Cytoskeleton</location>
    </subcellularLocation>
    <subcellularLocation>
        <location evidence="13">Cell junction</location>
        <location evidence="13">Gap junction</location>
    </subcellularLocation>
</comment>
<comment type="subunit">
    <text evidence="3 13">May interact with both microtubules and actin cytoskeleton.</text>
</comment>
<sequence length="509" mass="56344">MIIASGKNGERLYGSHLDLFHTPPTSPMAPWMSLPGTALPQASAPSLHDRSMSEGALGSVSREGTPPEPLLSAASEWAVIGSEGLTSSTGAGSDVDSGRAVDSPLTPMQCTTPNWQEKDSGLEQTLGDGMGHGLMLSPPELQQQFRASPGSTLLKRLLVERAELVEEARSAKETLQTERGEWLQFQADLQVAVSVADRLRLEAEEELGMLRETQQEAERQLAATLHKQQETDRQLEALRAQHKDTCQKLSTLTASERQAREELGTLRVEHEETCKKLSTLTVTHQQVLAELGTQTERKGQGVETHKEGPNAKCITEDTQKREQPQPEVKGVAERYLQSVAAGEKRKEEGYAGRDPRRIVMLSERSRTKTRPEGGDWTDSCNDKTAGPAPTQDSLSMLLRRYGGSKRNSLLRWCQSRTQGYKNIDITNFSSSWADGLAFCAVYHTYLPTHIPYSMLSLENKKENLGLAFRTGESVGITAVLTVEEMLRAEGPDWQRVLGYIESIYRHFEM</sequence>
<feature type="compositionally biased region" description="Basic and acidic residues" evidence="15">
    <location>
        <begin position="295"/>
        <end position="324"/>
    </location>
</feature>
<evidence type="ECO:0000256" key="4">
    <source>
        <dbReference type="ARBA" id="ARBA00015657"/>
    </source>
</evidence>
<evidence type="ECO:0000256" key="3">
    <source>
        <dbReference type="ARBA" id="ARBA00011235"/>
    </source>
</evidence>
<comment type="function">
    <text evidence="12 13">Involved in cytokinesis and spindle organization. May play a role in actin cytoskeleton organization and microtubule stabilization and hence required for proper cell adhesion and migration.</text>
</comment>
<protein>
    <recommendedName>
        <fullName evidence="4 13">Cytospin-A</fullName>
    </recommendedName>
</protein>
<keyword evidence="11 13" id="KW-0131">Cell cycle</keyword>
<reference evidence="17" key="1">
    <citation type="thesis" date="2021" institute="BYU ScholarsArchive" country="Provo, UT, USA">
        <title>Applications of and Algorithms for Genome Assembly and Genomic Analyses with an Emphasis on Marine Teleosts.</title>
        <authorList>
            <person name="Pickett B.D."/>
        </authorList>
    </citation>
    <scope>NUCLEOTIDE SEQUENCE</scope>
    <source>
        <strain evidence="17">HI-2016</strain>
    </source>
</reference>
<evidence type="ECO:0000256" key="13">
    <source>
        <dbReference type="RuleBase" id="RU367063"/>
    </source>
</evidence>
<feature type="region of interest" description="Disordered" evidence="15">
    <location>
        <begin position="342"/>
        <end position="391"/>
    </location>
</feature>
<evidence type="ECO:0000313" key="17">
    <source>
        <dbReference type="EMBL" id="KAG9347343.1"/>
    </source>
</evidence>
<accession>A0A8T2P1R5</accession>
<dbReference type="AlphaFoldDB" id="A0A8T2P1R5"/>
<keyword evidence="6 13" id="KW-0132">Cell division</keyword>
<evidence type="ECO:0000256" key="8">
    <source>
        <dbReference type="ARBA" id="ARBA00022949"/>
    </source>
</evidence>
<proteinExistence type="inferred from homology"/>
<organism evidence="17 18">
    <name type="scientific">Albula glossodonta</name>
    <name type="common">roundjaw bonefish</name>
    <dbReference type="NCBI Taxonomy" id="121402"/>
    <lineage>
        <taxon>Eukaryota</taxon>
        <taxon>Metazoa</taxon>
        <taxon>Chordata</taxon>
        <taxon>Craniata</taxon>
        <taxon>Vertebrata</taxon>
        <taxon>Euteleostomi</taxon>
        <taxon>Actinopterygii</taxon>
        <taxon>Neopterygii</taxon>
        <taxon>Teleostei</taxon>
        <taxon>Albuliformes</taxon>
        <taxon>Albulidae</taxon>
        <taxon>Albula</taxon>
    </lineage>
</organism>
<dbReference type="GO" id="GO:0051301">
    <property type="term" value="P:cell division"/>
    <property type="evidence" value="ECO:0007669"/>
    <property type="project" value="UniProtKB-UniRule"/>
</dbReference>
<keyword evidence="10 13" id="KW-0206">Cytoskeleton</keyword>
<dbReference type="InterPro" id="IPR036872">
    <property type="entry name" value="CH_dom_sf"/>
</dbReference>
<dbReference type="GO" id="GO:0005921">
    <property type="term" value="C:gap junction"/>
    <property type="evidence" value="ECO:0007669"/>
    <property type="project" value="UniProtKB-SubCell"/>
</dbReference>
<dbReference type="GO" id="GO:0005737">
    <property type="term" value="C:cytoplasm"/>
    <property type="evidence" value="ECO:0007669"/>
    <property type="project" value="UniProtKB-UniRule"/>
</dbReference>
<evidence type="ECO:0000256" key="11">
    <source>
        <dbReference type="ARBA" id="ARBA00023306"/>
    </source>
</evidence>
<feature type="domain" description="Calponin-homology (CH)" evidence="16">
    <location>
        <begin position="403"/>
        <end position="508"/>
    </location>
</feature>
<dbReference type="Proteomes" id="UP000824540">
    <property type="component" value="Unassembled WGS sequence"/>
</dbReference>
<dbReference type="FunFam" id="1.10.418.10:FF:000020">
    <property type="entry name" value="Cytospin-A isoform 1"/>
    <property type="match status" value="1"/>
</dbReference>
<evidence type="ECO:0000256" key="2">
    <source>
        <dbReference type="ARBA" id="ARBA00009452"/>
    </source>
</evidence>
<evidence type="ECO:0000259" key="16">
    <source>
        <dbReference type="PROSITE" id="PS50021"/>
    </source>
</evidence>
<name>A0A8T2P1R5_9TELE</name>
<evidence type="ECO:0000256" key="7">
    <source>
        <dbReference type="ARBA" id="ARBA00022868"/>
    </source>
</evidence>
<evidence type="ECO:0000256" key="15">
    <source>
        <dbReference type="SAM" id="MobiDB-lite"/>
    </source>
</evidence>
<dbReference type="PANTHER" id="PTHR23167">
    <property type="entry name" value="CALPONIN HOMOLOGY DOMAIN-CONTAINING PROTEIN DDB_G0272472-RELATED"/>
    <property type="match status" value="1"/>
</dbReference>
<keyword evidence="9 14" id="KW-0175">Coiled coil</keyword>
<evidence type="ECO:0000313" key="18">
    <source>
        <dbReference type="Proteomes" id="UP000824540"/>
    </source>
</evidence>
<dbReference type="OrthoDB" id="21607at2759"/>
<evidence type="ECO:0000256" key="14">
    <source>
        <dbReference type="SAM" id="Coils"/>
    </source>
</evidence>
<comment type="similarity">
    <text evidence="2 13">Belongs to the cytospin-A family.</text>
</comment>
<feature type="coiled-coil region" evidence="14">
    <location>
        <begin position="154"/>
        <end position="220"/>
    </location>
</feature>
<dbReference type="Gene3D" id="1.10.418.10">
    <property type="entry name" value="Calponin-like domain"/>
    <property type="match status" value="1"/>
</dbReference>
<evidence type="ECO:0000256" key="6">
    <source>
        <dbReference type="ARBA" id="ARBA00022618"/>
    </source>
</evidence>
<keyword evidence="8 13" id="KW-0965">Cell junction</keyword>
<dbReference type="EMBL" id="JAFBMS010000013">
    <property type="protein sequence ID" value="KAG9347343.1"/>
    <property type="molecule type" value="Genomic_DNA"/>
</dbReference>
<feature type="region of interest" description="Disordered" evidence="15">
    <location>
        <begin position="295"/>
        <end position="328"/>
    </location>
</feature>
<dbReference type="PANTHER" id="PTHR23167:SF18">
    <property type="entry name" value="CYTOSPIN-A"/>
    <property type="match status" value="1"/>
</dbReference>
<evidence type="ECO:0000256" key="1">
    <source>
        <dbReference type="ARBA" id="ARBA00004186"/>
    </source>
</evidence>
<keyword evidence="7 13" id="KW-0303">Gap junction</keyword>
<dbReference type="SMART" id="SM00033">
    <property type="entry name" value="CH"/>
    <property type="match status" value="1"/>
</dbReference>
<evidence type="ECO:0000256" key="9">
    <source>
        <dbReference type="ARBA" id="ARBA00023054"/>
    </source>
</evidence>
<dbReference type="InterPro" id="IPR001715">
    <property type="entry name" value="CH_dom"/>
</dbReference>
<dbReference type="GO" id="GO:0005819">
    <property type="term" value="C:spindle"/>
    <property type="evidence" value="ECO:0007669"/>
    <property type="project" value="UniProtKB-SubCell"/>
</dbReference>
<feature type="region of interest" description="Disordered" evidence="15">
    <location>
        <begin position="31"/>
        <end position="68"/>
    </location>
</feature>
<dbReference type="SUPFAM" id="SSF47576">
    <property type="entry name" value="Calponin-homology domain, CH-domain"/>
    <property type="match status" value="1"/>
</dbReference>
<feature type="compositionally biased region" description="Basic and acidic residues" evidence="15">
    <location>
        <begin position="342"/>
        <end position="373"/>
    </location>
</feature>
<dbReference type="Pfam" id="PF00307">
    <property type="entry name" value="CH"/>
    <property type="match status" value="1"/>
</dbReference>
<gene>
    <name evidence="17" type="ORF">JZ751_004910</name>
</gene>
<dbReference type="PROSITE" id="PS50021">
    <property type="entry name" value="CH"/>
    <property type="match status" value="1"/>
</dbReference>
<evidence type="ECO:0000256" key="5">
    <source>
        <dbReference type="ARBA" id="ARBA00022490"/>
    </source>
</evidence>
<comment type="caution">
    <text evidence="17">The sequence shown here is derived from an EMBL/GenBank/DDBJ whole genome shotgun (WGS) entry which is preliminary data.</text>
</comment>
<dbReference type="InterPro" id="IPR050540">
    <property type="entry name" value="F-actin_Monoox_Mical"/>
</dbReference>
<keyword evidence="5 13" id="KW-0963">Cytoplasm</keyword>
<keyword evidence="18" id="KW-1185">Reference proteome</keyword>